<dbReference type="InterPro" id="IPR023214">
    <property type="entry name" value="HAD_sf"/>
</dbReference>
<dbReference type="InterPro" id="IPR006353">
    <property type="entry name" value="HAD-SF_hydro_IIA_CECR5"/>
</dbReference>
<dbReference type="NCBIfam" id="TIGR01456">
    <property type="entry name" value="CECR5"/>
    <property type="match status" value="1"/>
</dbReference>
<accession>A0ABR1EYD9</accession>
<dbReference type="Pfam" id="PF13242">
    <property type="entry name" value="Hydrolase_like"/>
    <property type="match status" value="1"/>
</dbReference>
<dbReference type="InterPro" id="IPR050324">
    <property type="entry name" value="CDP-alcohol_PTase-I"/>
</dbReference>
<reference evidence="1 2" key="1">
    <citation type="submission" date="2024-03" db="EMBL/GenBank/DDBJ databases">
        <title>Genome-scale model development and genomic sequencing of the oleaginous clade Lipomyces.</title>
        <authorList>
            <consortium name="Lawrence Berkeley National Laboratory"/>
            <person name="Czajka J.J."/>
            <person name="Han Y."/>
            <person name="Kim J."/>
            <person name="Mondo S.J."/>
            <person name="Hofstad B.A."/>
            <person name="Robles A."/>
            <person name="Haridas S."/>
            <person name="Riley R."/>
            <person name="LaButti K."/>
            <person name="Pangilinan J."/>
            <person name="Andreopoulos W."/>
            <person name="Lipzen A."/>
            <person name="Yan J."/>
            <person name="Wang M."/>
            <person name="Ng V."/>
            <person name="Grigoriev I.V."/>
            <person name="Spatafora J.W."/>
            <person name="Magnuson J.K."/>
            <person name="Baker S.E."/>
            <person name="Pomraning K.R."/>
        </authorList>
    </citation>
    <scope>NUCLEOTIDE SEQUENCE [LARGE SCALE GENOMIC DNA]</scope>
    <source>
        <strain evidence="1 2">Phaff 52-87</strain>
    </source>
</reference>
<name>A0ABR1EYD9_9ASCO</name>
<comment type="caution">
    <text evidence="1">The sequence shown here is derived from an EMBL/GenBank/DDBJ whole genome shotgun (WGS) entry which is preliminary data.</text>
</comment>
<dbReference type="SUPFAM" id="SSF56784">
    <property type="entry name" value="HAD-like"/>
    <property type="match status" value="1"/>
</dbReference>
<evidence type="ECO:0000313" key="1">
    <source>
        <dbReference type="EMBL" id="KAK7202557.1"/>
    </source>
</evidence>
<sequence length="219" mass="24846">MSVDVLAANKNIWPFNRFTPEDLALARPLSESKFDAVLVFNDPRDWGCDTQVIVDVLASDEGVYGTRSSGLKQTVPIYFSNDDLLWANEYPLPRFGQGAFRRGIETIFREYTGSEMQSTIIGKPYLFTYEYAHSVLNDWRRHAFGYTQDVHRVYMVGDNPASDIRGGNSYGWSTLLVRSGVYKDGDVLDSRSKPTAVVDNVLAAVMQAIEFEQEHRLRK</sequence>
<dbReference type="PANTHER" id="PTHR14269:SF57">
    <property type="entry name" value="SUPERFAMILY HYDROLASE, PUTATIVE (AFU_ORTHOLOGUE AFUA_2G02580)-RELATED"/>
    <property type="match status" value="1"/>
</dbReference>
<organism evidence="1 2">
    <name type="scientific">Myxozyma melibiosi</name>
    <dbReference type="NCBI Taxonomy" id="54550"/>
    <lineage>
        <taxon>Eukaryota</taxon>
        <taxon>Fungi</taxon>
        <taxon>Dikarya</taxon>
        <taxon>Ascomycota</taxon>
        <taxon>Saccharomycotina</taxon>
        <taxon>Lipomycetes</taxon>
        <taxon>Lipomycetales</taxon>
        <taxon>Lipomycetaceae</taxon>
        <taxon>Myxozyma</taxon>
    </lineage>
</organism>
<dbReference type="EMBL" id="JBBJBU010000016">
    <property type="protein sequence ID" value="KAK7202557.1"/>
    <property type="molecule type" value="Genomic_DNA"/>
</dbReference>
<dbReference type="NCBIfam" id="TIGR01460">
    <property type="entry name" value="HAD-SF-IIA"/>
    <property type="match status" value="1"/>
</dbReference>
<proteinExistence type="predicted"/>
<keyword evidence="2" id="KW-1185">Reference proteome</keyword>
<evidence type="ECO:0000313" key="2">
    <source>
        <dbReference type="Proteomes" id="UP001498771"/>
    </source>
</evidence>
<dbReference type="RefSeq" id="XP_064765590.1">
    <property type="nucleotide sequence ID" value="XM_064913726.1"/>
</dbReference>
<gene>
    <name evidence="1" type="ORF">BZA70DRAFT_285363</name>
</gene>
<dbReference type="InterPro" id="IPR006357">
    <property type="entry name" value="HAD-SF_hydro_IIA"/>
</dbReference>
<dbReference type="PANTHER" id="PTHR14269">
    <property type="entry name" value="CDP-DIACYLGLYCEROL--GLYCEROL-3-PHOSPHATE 3-PHOSPHATIDYLTRANSFERASE-RELATED"/>
    <property type="match status" value="1"/>
</dbReference>
<dbReference type="Proteomes" id="UP001498771">
    <property type="component" value="Unassembled WGS sequence"/>
</dbReference>
<protein>
    <submittedName>
        <fullName evidence="1">HAD-like domain-containing protein</fullName>
    </submittedName>
</protein>
<dbReference type="Gene3D" id="3.40.50.1000">
    <property type="entry name" value="HAD superfamily/HAD-like"/>
    <property type="match status" value="1"/>
</dbReference>
<dbReference type="InterPro" id="IPR036412">
    <property type="entry name" value="HAD-like_sf"/>
</dbReference>
<dbReference type="GeneID" id="90039238"/>